<evidence type="ECO:0000256" key="8">
    <source>
        <dbReference type="ARBA" id="ARBA00023180"/>
    </source>
</evidence>
<name>A0A9N9FZT3_9GLOM</name>
<keyword evidence="7" id="KW-0256">Endoplasmic reticulum</keyword>
<dbReference type="OrthoDB" id="27683at2759"/>
<dbReference type="InterPro" id="IPR040693">
    <property type="entry name" value="UGGT_TRXL_1"/>
</dbReference>
<dbReference type="GO" id="GO:0005788">
    <property type="term" value="C:endoplasmic reticulum lumen"/>
    <property type="evidence" value="ECO:0007669"/>
    <property type="project" value="UniProtKB-SubCell"/>
</dbReference>
<feature type="domain" description="Glucosyltransferase 24 catalytic" evidence="14">
    <location>
        <begin position="1379"/>
        <end position="1564"/>
    </location>
</feature>
<dbReference type="Pfam" id="PF18404">
    <property type="entry name" value="Glyco_transf_24"/>
    <property type="match status" value="2"/>
</dbReference>
<reference evidence="15" key="1">
    <citation type="submission" date="2021-06" db="EMBL/GenBank/DDBJ databases">
        <authorList>
            <person name="Kallberg Y."/>
            <person name="Tangrot J."/>
            <person name="Rosling A."/>
        </authorList>
    </citation>
    <scope>NUCLEOTIDE SEQUENCE</scope>
    <source>
        <strain evidence="15">BR232B</strain>
    </source>
</reference>
<keyword evidence="6" id="KW-0732">Signal</keyword>
<keyword evidence="5" id="KW-0808">Transferase</keyword>
<protein>
    <submittedName>
        <fullName evidence="15">7517_t:CDS:1</fullName>
    </submittedName>
</protein>
<evidence type="ECO:0000256" key="9">
    <source>
        <dbReference type="SAM" id="MobiDB-lite"/>
    </source>
</evidence>
<comment type="caution">
    <text evidence="15">The sequence shown here is derived from an EMBL/GenBank/DDBJ whole genome shotgun (WGS) entry which is preliminary data.</text>
</comment>
<dbReference type="GO" id="GO:0003980">
    <property type="term" value="F:UDP-glucose:glycoprotein glucosyltransferase activity"/>
    <property type="evidence" value="ECO:0007669"/>
    <property type="project" value="InterPro"/>
</dbReference>
<feature type="region of interest" description="Disordered" evidence="9">
    <location>
        <begin position="1581"/>
        <end position="1635"/>
    </location>
</feature>
<feature type="domain" description="UGGT thioredoxin-like" evidence="11">
    <location>
        <begin position="317"/>
        <end position="444"/>
    </location>
</feature>
<keyword evidence="8" id="KW-0325">Glycoprotein</keyword>
<evidence type="ECO:0000259" key="13">
    <source>
        <dbReference type="Pfam" id="PF18403"/>
    </source>
</evidence>
<dbReference type="PANTHER" id="PTHR11226">
    <property type="entry name" value="UDP-GLUCOSE GLYCOPROTEIN:GLUCOSYLTRANSFERASE"/>
    <property type="match status" value="1"/>
</dbReference>
<dbReference type="GO" id="GO:0036503">
    <property type="term" value="P:ERAD pathway"/>
    <property type="evidence" value="ECO:0007669"/>
    <property type="project" value="TreeGrafter"/>
</dbReference>
<evidence type="ECO:0000256" key="7">
    <source>
        <dbReference type="ARBA" id="ARBA00022824"/>
    </source>
</evidence>
<feature type="domain" description="UGGT thioredoxin-like" evidence="12">
    <location>
        <begin position="452"/>
        <end position="704"/>
    </location>
</feature>
<dbReference type="PANTHER" id="PTHR11226:SF0">
    <property type="entry name" value="UDP-GLUCOSE:GLYCOPROTEIN GLUCOSYLTRANSFERASE"/>
    <property type="match status" value="1"/>
</dbReference>
<dbReference type="InterPro" id="IPR040694">
    <property type="entry name" value="UGGT_TRXL_2"/>
</dbReference>
<comment type="similarity">
    <text evidence="4">Belongs to the glycosyltransferase 8 family.</text>
</comment>
<feature type="non-terminal residue" evidence="15">
    <location>
        <position position="1"/>
    </location>
</feature>
<evidence type="ECO:0000313" key="15">
    <source>
        <dbReference type="EMBL" id="CAG8571857.1"/>
    </source>
</evidence>
<dbReference type="Proteomes" id="UP000789739">
    <property type="component" value="Unassembled WGS sequence"/>
</dbReference>
<organism evidence="15 16">
    <name type="scientific">Paraglomus brasilianum</name>
    <dbReference type="NCBI Taxonomy" id="144538"/>
    <lineage>
        <taxon>Eukaryota</taxon>
        <taxon>Fungi</taxon>
        <taxon>Fungi incertae sedis</taxon>
        <taxon>Mucoromycota</taxon>
        <taxon>Glomeromycotina</taxon>
        <taxon>Glomeromycetes</taxon>
        <taxon>Paraglomerales</taxon>
        <taxon>Paraglomeraceae</taxon>
        <taxon>Paraglomus</taxon>
    </lineage>
</organism>
<dbReference type="InterPro" id="IPR040692">
    <property type="entry name" value="UGGT_TRXL_3"/>
</dbReference>
<dbReference type="InterPro" id="IPR040497">
    <property type="entry name" value="Glyco_transf_24"/>
</dbReference>
<evidence type="ECO:0000256" key="3">
    <source>
        <dbReference type="ARBA" id="ARBA00004922"/>
    </source>
</evidence>
<feature type="domain" description="UGGT thioredoxin-like" evidence="10">
    <location>
        <begin position="46"/>
        <end position="254"/>
    </location>
</feature>
<evidence type="ECO:0000256" key="5">
    <source>
        <dbReference type="ARBA" id="ARBA00022679"/>
    </source>
</evidence>
<evidence type="ECO:0000259" key="10">
    <source>
        <dbReference type="Pfam" id="PF18400"/>
    </source>
</evidence>
<dbReference type="Pfam" id="PF18400">
    <property type="entry name" value="Thioredoxin_12"/>
    <property type="match status" value="1"/>
</dbReference>
<dbReference type="SUPFAM" id="SSF53448">
    <property type="entry name" value="Nucleotide-diphospho-sugar transferases"/>
    <property type="match status" value="1"/>
</dbReference>
<evidence type="ECO:0000259" key="14">
    <source>
        <dbReference type="Pfam" id="PF18404"/>
    </source>
</evidence>
<dbReference type="CDD" id="cd06432">
    <property type="entry name" value="GT8_HUGT1_C_like"/>
    <property type="match status" value="1"/>
</dbReference>
<feature type="compositionally biased region" description="Polar residues" evidence="9">
    <location>
        <begin position="1592"/>
        <end position="1605"/>
    </location>
</feature>
<feature type="domain" description="Glucosyltransferase 24 catalytic" evidence="14">
    <location>
        <begin position="1274"/>
        <end position="1356"/>
    </location>
</feature>
<evidence type="ECO:0000256" key="6">
    <source>
        <dbReference type="ARBA" id="ARBA00022729"/>
    </source>
</evidence>
<dbReference type="Gene3D" id="3.90.550.10">
    <property type="entry name" value="Spore Coat Polysaccharide Biosynthesis Protein SpsA, Chain A"/>
    <property type="match status" value="1"/>
</dbReference>
<dbReference type="Pfam" id="PF06427">
    <property type="entry name" value="UDP-g_GGTase"/>
    <property type="match status" value="1"/>
</dbReference>
<evidence type="ECO:0000256" key="4">
    <source>
        <dbReference type="ARBA" id="ARBA00006351"/>
    </source>
</evidence>
<dbReference type="InterPro" id="IPR040525">
    <property type="entry name" value="UGGT_TRXL_4"/>
</dbReference>
<evidence type="ECO:0000256" key="1">
    <source>
        <dbReference type="ARBA" id="ARBA00001913"/>
    </source>
</evidence>
<feature type="domain" description="UDP-glucose:glycoprotein glucosyltransferase thioredoxin-like" evidence="13">
    <location>
        <begin position="725"/>
        <end position="957"/>
    </location>
</feature>
<comment type="subcellular location">
    <subcellularLocation>
        <location evidence="2">Endoplasmic reticulum lumen</location>
    </subcellularLocation>
</comment>
<dbReference type="GO" id="GO:0051082">
    <property type="term" value="F:unfolded protein binding"/>
    <property type="evidence" value="ECO:0007669"/>
    <property type="project" value="TreeGrafter"/>
</dbReference>
<dbReference type="InterPro" id="IPR009448">
    <property type="entry name" value="UDP-g_GGtrans"/>
</dbReference>
<dbReference type="Pfam" id="PF18401">
    <property type="entry name" value="Thioredoxin_13"/>
    <property type="match status" value="1"/>
</dbReference>
<accession>A0A9N9FZT3</accession>
<evidence type="ECO:0000313" key="16">
    <source>
        <dbReference type="Proteomes" id="UP000789739"/>
    </source>
</evidence>
<proteinExistence type="inferred from homology"/>
<sequence>LTQSKMLATWKLKSPWVALWYCVLLPVVWSTETPPLRTLLKASWNAPSILLEIVETVSRDNSSAYLPLINEIIRNDIRDFGPGTEHAKHYYDTIFDIITSKQFLSDPTAKSVFELSLSLNTAAPTIQAYYQYYETAVLLTRANNDTFNPDCKVWADWYGKQACTVSELKRIAGIDEGGSDHGSILKSPTDTPKLLPFDHIFQPTNQFQPKPIIILYTEDLSQEFSLLHGYISTLVEQGFASYVLRYKPPSVQKKEDLYLSGYGVELALKNTDYIVIDDRDLGAEEQSEAVADQANVSNAKQEDHRGTLSEHLFDETISEIKPLKIEEIKRTKSTQFVTGSKNPLLALTRLSQDFPKYSHSIAQLTLNSSIAGELTDVHSTVQPGTNAIWLNGMPISESSFEPFEILKLLKRERHTILSLTSLGLTPVQAIGLISSPMLQTESTSDDISKNTYNILDTSENGNVLIWFNDLEKDPRYSSWPAAIQSLLRPVYPGQLRQIRKNLFSVLYVVDLASIEGLTLVEEENMFIMRNIPIRFGLVPLIGDKQSDSALMASAVYYLKDNYDFPTVFDFISKVLREAPSKSILEIAQAEFKTIVTNRKPKSGKIITKLSELLNEDSTVAEEIDGAIAYAKRFAITPGSSGALFINGRYHDFDESYQRHIMLSIGEQTTFLQQKVYSGEFDDNTDALTLFMTLPNVLPKRNMYIPISESHPLKVLNLADRRNDVAAKYQSLKYLYADKLGTNGYWTTVWLFADFDSETGVQQALESLKFLESAEDVRLSFIHNPAPVIDKEDKYDVSSTIYQFHQDTFDDPSKAFEFVKEGLEKAARISKVNAGASVLGQQEDILLDEDIETVRAEKAKDWRAEDKKAMDDFWRSWQTTITEDCGTNSGESFIVINGRIVGPFAAKEIFLADEFHLLLDVESSERVVPVINAVNGLELKTDGKEHAEFLAKLTSIVSASTVSDVPVGIMDEVETGRKHTVGKVESGSSRIHVGDIETAIYQFEVLLDPLSEIAQKWSAILEILSHIENVFIKVQLNPHLTLNELPLKRFYRYVLSSRLTFDSNSGTLMPPMASFNSLPTEPLFTLSLDTIQPWLVTPTECVYDLDNLRLSALDSRSRRKPIEAIFELENILVEGHARDTSGITPRGLQLILGAKAQPAIEDTIVMANLGYFQLKANPGVWELGLREGRSREIYEIESVGSEGWYSRGIDKTGVDIVITNFEGALIYPRVNRKPGMEREDVLEGSENKEGGLWDFVKNKFSNKNGEVTKDNNAEINIFSVASGHLYERFLSIMIVGVLRHTKSTVKFWFIENFLSPSFKKFIGEMAKEYKFEYELVTYKWPHWLRKQSEKQRTIWGQVSTWVFGCDRFTVLRIGVTVRLEYKILFLDVLFPLDLGKVIFVDADQIVRTDLKELIDMDLKGAPYGYTPFCDNRPEMDGFRFWKGGYWKEHLRGKPYHISALYVIDLHRFRQMAAGDRLRGQYQMLSADPNSLANLDQDLPNNMQHDVPIFSLPQEWLWCETWCSDESLATAKTIDLCNNPLTKEPKLDRARRQVPEWESYDNEVAAFAARIAKEKKSLACATGIGPCDEDDKIVSTSTSSEKTGQQEPSSVSSSVSPSVSSSVSSTVPPKPKGREEL</sequence>
<comment type="cofactor">
    <cofactor evidence="1">
        <name>Ca(2+)</name>
        <dbReference type="ChEBI" id="CHEBI:29108"/>
    </cofactor>
</comment>
<dbReference type="GO" id="GO:0018279">
    <property type="term" value="P:protein N-linked glycosylation via asparagine"/>
    <property type="evidence" value="ECO:0007669"/>
    <property type="project" value="TreeGrafter"/>
</dbReference>
<dbReference type="Pfam" id="PF18403">
    <property type="entry name" value="Thioredoxin_15"/>
    <property type="match status" value="1"/>
</dbReference>
<keyword evidence="16" id="KW-1185">Reference proteome</keyword>
<dbReference type="InterPro" id="IPR029044">
    <property type="entry name" value="Nucleotide-diphossugar_trans"/>
</dbReference>
<evidence type="ECO:0000256" key="2">
    <source>
        <dbReference type="ARBA" id="ARBA00004319"/>
    </source>
</evidence>
<gene>
    <name evidence="15" type="ORF">PBRASI_LOCUS6142</name>
</gene>
<comment type="pathway">
    <text evidence="3">Protein modification; protein glycosylation.</text>
</comment>
<evidence type="ECO:0000259" key="11">
    <source>
        <dbReference type="Pfam" id="PF18401"/>
    </source>
</evidence>
<feature type="compositionally biased region" description="Low complexity" evidence="9">
    <location>
        <begin position="1606"/>
        <end position="1625"/>
    </location>
</feature>
<dbReference type="Pfam" id="PF18402">
    <property type="entry name" value="Thioredoxin_14"/>
    <property type="match status" value="1"/>
</dbReference>
<dbReference type="EMBL" id="CAJVPI010000784">
    <property type="protein sequence ID" value="CAG8571857.1"/>
    <property type="molecule type" value="Genomic_DNA"/>
</dbReference>
<evidence type="ECO:0000259" key="12">
    <source>
        <dbReference type="Pfam" id="PF18402"/>
    </source>
</evidence>